<keyword evidence="2" id="KW-0808">Transferase</keyword>
<dbReference type="GO" id="GO:1990189">
    <property type="term" value="F:protein N-terminal-serine acetyltransferase activity"/>
    <property type="evidence" value="ECO:0007669"/>
    <property type="project" value="TreeGrafter"/>
</dbReference>
<dbReference type="PROSITE" id="PS51186">
    <property type="entry name" value="GNAT"/>
    <property type="match status" value="1"/>
</dbReference>
<feature type="domain" description="N-acetyltransferase" evidence="1">
    <location>
        <begin position="11"/>
        <end position="176"/>
    </location>
</feature>
<dbReference type="RefSeq" id="WP_084257520.1">
    <property type="nucleotide sequence ID" value="NZ_FWWV01000035.1"/>
</dbReference>
<keyword evidence="3" id="KW-1185">Reference proteome</keyword>
<dbReference type="SUPFAM" id="SSF55729">
    <property type="entry name" value="Acyl-CoA N-acyltransferases (Nat)"/>
    <property type="match status" value="1"/>
</dbReference>
<organism evidence="2 3">
    <name type="scientific">Pasteurella testudinis DSM 23072</name>
    <dbReference type="NCBI Taxonomy" id="1122938"/>
    <lineage>
        <taxon>Bacteria</taxon>
        <taxon>Pseudomonadati</taxon>
        <taxon>Pseudomonadota</taxon>
        <taxon>Gammaproteobacteria</taxon>
        <taxon>Pasteurellales</taxon>
        <taxon>Pasteurellaceae</taxon>
        <taxon>Pasteurella</taxon>
    </lineage>
</organism>
<dbReference type="PANTHER" id="PTHR43441:SF11">
    <property type="entry name" value="RIBOSOMAL-PROTEIN-SERINE ACETYLTRANSFERASE"/>
    <property type="match status" value="1"/>
</dbReference>
<dbReference type="Proteomes" id="UP000192408">
    <property type="component" value="Unassembled WGS sequence"/>
</dbReference>
<evidence type="ECO:0000259" key="1">
    <source>
        <dbReference type="PROSITE" id="PS51186"/>
    </source>
</evidence>
<dbReference type="GO" id="GO:0005737">
    <property type="term" value="C:cytoplasm"/>
    <property type="evidence" value="ECO:0007669"/>
    <property type="project" value="TreeGrafter"/>
</dbReference>
<evidence type="ECO:0000313" key="2">
    <source>
        <dbReference type="EMBL" id="SMB87435.1"/>
    </source>
</evidence>
<evidence type="ECO:0000313" key="3">
    <source>
        <dbReference type="Proteomes" id="UP000192408"/>
    </source>
</evidence>
<dbReference type="STRING" id="1122938.SAMN05660772_00963"/>
<dbReference type="Gene3D" id="3.40.630.30">
    <property type="match status" value="1"/>
</dbReference>
<dbReference type="AlphaFoldDB" id="A0A1W1V280"/>
<dbReference type="GO" id="GO:0008999">
    <property type="term" value="F:protein-N-terminal-alanine acetyltransferase activity"/>
    <property type="evidence" value="ECO:0007669"/>
    <property type="project" value="TreeGrafter"/>
</dbReference>
<proteinExistence type="predicted"/>
<gene>
    <name evidence="2" type="ORF">SAMN05660772_00963</name>
</gene>
<name>A0A1W1V280_9PAST</name>
<dbReference type="PANTHER" id="PTHR43441">
    <property type="entry name" value="RIBOSOMAL-PROTEIN-SERINE ACETYLTRANSFERASE"/>
    <property type="match status" value="1"/>
</dbReference>
<dbReference type="InterPro" id="IPR000182">
    <property type="entry name" value="GNAT_dom"/>
</dbReference>
<protein>
    <submittedName>
        <fullName evidence="2">Ribosomal-protein-serine acetyltransferase</fullName>
    </submittedName>
</protein>
<dbReference type="Pfam" id="PF13302">
    <property type="entry name" value="Acetyltransf_3"/>
    <property type="match status" value="1"/>
</dbReference>
<sequence length="179" mass="20569">MKTELIVNADIVLRQLQESDAKSVFAAIDQNRVHLGRWLPFVNWTQQVDDSLEFIRSLKKRKAEQVFKIVYRGEFAGLIGFNALDSGNLKLEIGYWLIERLQKRGIIIRSTAVLVDYALTDLQMNRVQINCAVGNVASRNVPQRLGFRLEGIQRDGILLADGAFVDCEIYSMLKREWKR</sequence>
<reference evidence="3" key="1">
    <citation type="submission" date="2017-04" db="EMBL/GenBank/DDBJ databases">
        <authorList>
            <person name="Varghese N."/>
            <person name="Submissions S."/>
        </authorList>
    </citation>
    <scope>NUCLEOTIDE SEQUENCE [LARGE SCALE GENOMIC DNA]</scope>
    <source>
        <strain evidence="3">DSM 23072</strain>
    </source>
</reference>
<dbReference type="InterPro" id="IPR016181">
    <property type="entry name" value="Acyl_CoA_acyltransferase"/>
</dbReference>
<accession>A0A1W1V280</accession>
<dbReference type="InterPro" id="IPR051908">
    <property type="entry name" value="Ribosomal_N-acetyltransferase"/>
</dbReference>
<dbReference type="EMBL" id="FWWV01000035">
    <property type="protein sequence ID" value="SMB87435.1"/>
    <property type="molecule type" value="Genomic_DNA"/>
</dbReference>